<organism evidence="1 2">
    <name type="scientific">Rhamnusium bicolor</name>
    <dbReference type="NCBI Taxonomy" id="1586634"/>
    <lineage>
        <taxon>Eukaryota</taxon>
        <taxon>Metazoa</taxon>
        <taxon>Ecdysozoa</taxon>
        <taxon>Arthropoda</taxon>
        <taxon>Hexapoda</taxon>
        <taxon>Insecta</taxon>
        <taxon>Pterygota</taxon>
        <taxon>Neoptera</taxon>
        <taxon>Endopterygota</taxon>
        <taxon>Coleoptera</taxon>
        <taxon>Polyphaga</taxon>
        <taxon>Cucujiformia</taxon>
        <taxon>Chrysomeloidea</taxon>
        <taxon>Cerambycidae</taxon>
        <taxon>Lepturinae</taxon>
        <taxon>Rhagiini</taxon>
        <taxon>Rhamnusium</taxon>
    </lineage>
</organism>
<keyword evidence="2" id="KW-1185">Reference proteome</keyword>
<gene>
    <name evidence="1" type="ORF">NQ314_013310</name>
</gene>
<sequence length="79" mass="9050">MGQEKEEEDCDKLITRNSSAVYKDTTVPVKKNNTVLEKICNLFDLQLLKQVPYVLVVIGLGNIFCSRTKCYFDDAVRFT</sequence>
<protein>
    <submittedName>
        <fullName evidence="1">Uncharacterized protein</fullName>
    </submittedName>
</protein>
<dbReference type="Proteomes" id="UP001162156">
    <property type="component" value="Unassembled WGS sequence"/>
</dbReference>
<accession>A0AAV8X7K7</accession>
<evidence type="ECO:0000313" key="2">
    <source>
        <dbReference type="Proteomes" id="UP001162156"/>
    </source>
</evidence>
<dbReference type="EMBL" id="JANEYF010003721">
    <property type="protein sequence ID" value="KAJ8934504.1"/>
    <property type="molecule type" value="Genomic_DNA"/>
</dbReference>
<name>A0AAV8X7K7_9CUCU</name>
<proteinExistence type="predicted"/>
<reference evidence="1" key="1">
    <citation type="journal article" date="2023" name="Insect Mol. Biol.">
        <title>Genome sequencing provides insights into the evolution of gene families encoding plant cell wall-degrading enzymes in longhorned beetles.</title>
        <authorList>
            <person name="Shin N.R."/>
            <person name="Okamura Y."/>
            <person name="Kirsch R."/>
            <person name="Pauchet Y."/>
        </authorList>
    </citation>
    <scope>NUCLEOTIDE SEQUENCE</scope>
    <source>
        <strain evidence="1">RBIC_L_NR</strain>
    </source>
</reference>
<comment type="caution">
    <text evidence="1">The sequence shown here is derived from an EMBL/GenBank/DDBJ whole genome shotgun (WGS) entry which is preliminary data.</text>
</comment>
<evidence type="ECO:0000313" key="1">
    <source>
        <dbReference type="EMBL" id="KAJ8934504.1"/>
    </source>
</evidence>
<dbReference type="AlphaFoldDB" id="A0AAV8X7K7"/>